<evidence type="ECO:0000313" key="3">
    <source>
        <dbReference type="EMBL" id="MCA9730058.1"/>
    </source>
</evidence>
<dbReference type="EMBL" id="JAGQHR010000967">
    <property type="protein sequence ID" value="MCA9730058.1"/>
    <property type="molecule type" value="Genomic_DNA"/>
</dbReference>
<gene>
    <name evidence="3" type="ORF">KC729_20410</name>
</gene>
<organism evidence="3 4">
    <name type="scientific">Eiseniibacteriota bacterium</name>
    <dbReference type="NCBI Taxonomy" id="2212470"/>
    <lineage>
        <taxon>Bacteria</taxon>
        <taxon>Candidatus Eiseniibacteriota</taxon>
    </lineage>
</organism>
<reference evidence="3" key="2">
    <citation type="journal article" date="2021" name="Microbiome">
        <title>Successional dynamics and alternative stable states in a saline activated sludge microbial community over 9 years.</title>
        <authorList>
            <person name="Wang Y."/>
            <person name="Ye J."/>
            <person name="Ju F."/>
            <person name="Liu L."/>
            <person name="Boyd J.A."/>
            <person name="Deng Y."/>
            <person name="Parks D.H."/>
            <person name="Jiang X."/>
            <person name="Yin X."/>
            <person name="Woodcroft B.J."/>
            <person name="Tyson G.W."/>
            <person name="Hugenholtz P."/>
            <person name="Polz M.F."/>
            <person name="Zhang T."/>
        </authorList>
    </citation>
    <scope>NUCLEOTIDE SEQUENCE</scope>
    <source>
        <strain evidence="3">HKST-UBA01</strain>
    </source>
</reference>
<evidence type="ECO:0000259" key="2">
    <source>
        <dbReference type="Pfam" id="PF00696"/>
    </source>
</evidence>
<dbReference type="Gene3D" id="3.40.1160.10">
    <property type="entry name" value="Acetylglutamate kinase-like"/>
    <property type="match status" value="1"/>
</dbReference>
<protein>
    <recommendedName>
        <fullName evidence="2">Aspartate/glutamate/uridylate kinase domain-containing protein</fullName>
    </recommendedName>
</protein>
<comment type="similarity">
    <text evidence="1">Belongs to the aspartokinase family.</text>
</comment>
<dbReference type="GO" id="GO:0004072">
    <property type="term" value="F:aspartate kinase activity"/>
    <property type="evidence" value="ECO:0007669"/>
    <property type="project" value="InterPro"/>
</dbReference>
<dbReference type="AlphaFoldDB" id="A0A956M338"/>
<comment type="caution">
    <text evidence="3">The sequence shown here is derived from an EMBL/GenBank/DDBJ whole genome shotgun (WGS) entry which is preliminary data.</text>
</comment>
<accession>A0A956M338</accession>
<sequence>MSRRWIVLKFGGTSVASPARWEEIARVVQTRRATHRVWIVISAVAGMTNLLERAVEEALRTNRQSRRIDSERGAAGIPAMGEIRTRHESLAQELGVTGETHALLNRRFEELAGWLQGIQLTGEAPPRLRARILATG</sequence>
<feature type="domain" description="Aspartate/glutamate/uridylate kinase" evidence="2">
    <location>
        <begin position="5"/>
        <end position="75"/>
    </location>
</feature>
<evidence type="ECO:0000256" key="1">
    <source>
        <dbReference type="ARBA" id="ARBA00010122"/>
    </source>
</evidence>
<proteinExistence type="inferred from homology"/>
<dbReference type="SUPFAM" id="SSF53633">
    <property type="entry name" value="Carbamate kinase-like"/>
    <property type="match status" value="1"/>
</dbReference>
<dbReference type="PANTHER" id="PTHR21499">
    <property type="entry name" value="ASPARTATE KINASE"/>
    <property type="match status" value="1"/>
</dbReference>
<dbReference type="Pfam" id="PF00696">
    <property type="entry name" value="AA_kinase"/>
    <property type="match status" value="1"/>
</dbReference>
<dbReference type="InterPro" id="IPR018042">
    <property type="entry name" value="Aspartate_kinase_CS"/>
</dbReference>
<dbReference type="PROSITE" id="PS00324">
    <property type="entry name" value="ASPARTOKINASE"/>
    <property type="match status" value="1"/>
</dbReference>
<dbReference type="InterPro" id="IPR001048">
    <property type="entry name" value="Asp/Glu/Uridylate_kinase"/>
</dbReference>
<feature type="non-terminal residue" evidence="3">
    <location>
        <position position="136"/>
    </location>
</feature>
<reference evidence="3" key="1">
    <citation type="submission" date="2020-04" db="EMBL/GenBank/DDBJ databases">
        <authorList>
            <person name="Zhang T."/>
        </authorList>
    </citation>
    <scope>NUCLEOTIDE SEQUENCE</scope>
    <source>
        <strain evidence="3">HKST-UBA01</strain>
    </source>
</reference>
<name>A0A956M338_UNCEI</name>
<dbReference type="GO" id="GO:0009090">
    <property type="term" value="P:homoserine biosynthetic process"/>
    <property type="evidence" value="ECO:0007669"/>
    <property type="project" value="TreeGrafter"/>
</dbReference>
<dbReference type="Proteomes" id="UP000697710">
    <property type="component" value="Unassembled WGS sequence"/>
</dbReference>
<dbReference type="InterPro" id="IPR036393">
    <property type="entry name" value="AceGlu_kinase-like_sf"/>
</dbReference>
<dbReference type="GO" id="GO:0009089">
    <property type="term" value="P:lysine biosynthetic process via diaminopimelate"/>
    <property type="evidence" value="ECO:0007669"/>
    <property type="project" value="TreeGrafter"/>
</dbReference>
<dbReference type="GO" id="GO:0005829">
    <property type="term" value="C:cytosol"/>
    <property type="evidence" value="ECO:0007669"/>
    <property type="project" value="TreeGrafter"/>
</dbReference>
<dbReference type="PANTHER" id="PTHR21499:SF59">
    <property type="entry name" value="ASPARTOKINASE"/>
    <property type="match status" value="1"/>
</dbReference>
<evidence type="ECO:0000313" key="4">
    <source>
        <dbReference type="Proteomes" id="UP000697710"/>
    </source>
</evidence>